<dbReference type="Pfam" id="PF05742">
    <property type="entry name" value="TANGO2"/>
    <property type="match status" value="1"/>
</dbReference>
<dbReference type="GeneID" id="79178300"/>
<dbReference type="InterPro" id="IPR008551">
    <property type="entry name" value="TANGO2"/>
</dbReference>
<keyword evidence="2" id="KW-1185">Reference proteome</keyword>
<evidence type="ECO:0000313" key="2">
    <source>
        <dbReference type="Proteomes" id="UP000011866"/>
    </source>
</evidence>
<evidence type="ECO:0008006" key="3">
    <source>
        <dbReference type="Google" id="ProtNLM"/>
    </source>
</evidence>
<protein>
    <recommendedName>
        <fullName evidence="3">NRDE family protein</fullName>
    </recommendedName>
</protein>
<dbReference type="HOGENOM" id="CLU_047037_1_1_6"/>
<dbReference type="Proteomes" id="UP000011866">
    <property type="component" value="Chromosome"/>
</dbReference>
<organism evidence="1 2">
    <name type="scientific">Thalassolituus oleivorans MIL-1</name>
    <dbReference type="NCBI Taxonomy" id="1298593"/>
    <lineage>
        <taxon>Bacteria</taxon>
        <taxon>Pseudomonadati</taxon>
        <taxon>Pseudomonadota</taxon>
        <taxon>Gammaproteobacteria</taxon>
        <taxon>Oceanospirillales</taxon>
        <taxon>Oceanospirillaceae</taxon>
        <taxon>Thalassolituus</taxon>
    </lineage>
</organism>
<name>M5DXA1_9GAMM</name>
<dbReference type="PANTHER" id="PTHR17985:SF8">
    <property type="entry name" value="TRANSPORT AND GOLGI ORGANIZATION PROTEIN 2 HOMOLOG"/>
    <property type="match status" value="1"/>
</dbReference>
<dbReference type="STRING" id="187493.CN03_00050"/>
<dbReference type="PATRIC" id="fig|1298593.3.peg.3479"/>
<proteinExistence type="predicted"/>
<dbReference type="eggNOG" id="COG3332">
    <property type="taxonomic scope" value="Bacteria"/>
</dbReference>
<reference evidence="1 2" key="1">
    <citation type="journal article" date="2013" name="Genome Announc.">
        <title>Genome Sequence of Thalassolituus oleivorans MIL-1 (DSM 14913T).</title>
        <authorList>
            <person name="Golyshin P.N."/>
            <person name="Werner J."/>
            <person name="Chernikova T.N."/>
            <person name="Tran H."/>
            <person name="Ferrer M."/>
            <person name="Yakimov M.M."/>
            <person name="Teeling H."/>
            <person name="Golyshina O.V."/>
        </authorList>
    </citation>
    <scope>NUCLEOTIDE SEQUENCE [LARGE SCALE GENOMIC DNA]</scope>
    <source>
        <strain evidence="1 2">MIL-1</strain>
    </source>
</reference>
<dbReference type="AlphaFoldDB" id="M5DXA1"/>
<dbReference type="KEGG" id="tol:TOL_3599"/>
<accession>M5DXA1</accession>
<dbReference type="PANTHER" id="PTHR17985">
    <property type="entry name" value="SER/THR-RICH PROTEIN T10 IN DGCR REGION"/>
    <property type="match status" value="1"/>
</dbReference>
<dbReference type="EMBL" id="HF680312">
    <property type="protein sequence ID" value="CCU73984.1"/>
    <property type="molecule type" value="Genomic_DNA"/>
</dbReference>
<sequence length="282" mass="31593">MAQNGLVYEPHRYAKQAKKPVFGYTSGMCLIVFDWQPKQSQWLTLSANRDEFFQRPALPLAEWDDASGVIAGRDLEQGGTWLGISRSGRFAALTNIRVMNAGPEHPVSRGHLVLDYLKSNLAPEAWLNSLTTSAYAPFNLIVGTTDSLFYLRNHPDRYQTELKPGLYVVSNAQLDTPWPKAILAKQQLATWREQQSQDSTIPLSSLTKLLSRHEIYPDHELPNTGVPLAWERLLSAQFIQAPGYGTRSSTALVGQKNTLHVAETTWNAKGNEQQTEQFSVIL</sequence>
<dbReference type="RefSeq" id="WP_015488684.1">
    <property type="nucleotide sequence ID" value="NC_020888.1"/>
</dbReference>
<evidence type="ECO:0000313" key="1">
    <source>
        <dbReference type="EMBL" id="CCU73984.1"/>
    </source>
</evidence>
<gene>
    <name evidence="1" type="ORF">TOL_3599</name>
</gene>